<dbReference type="EMBL" id="KN840480">
    <property type="protein sequence ID" value="KIP08409.1"/>
    <property type="molecule type" value="Genomic_DNA"/>
</dbReference>
<keyword evidence="2" id="KW-1185">Reference proteome</keyword>
<dbReference type="Pfam" id="PF16093">
    <property type="entry name" value="PAC4"/>
    <property type="match status" value="1"/>
</dbReference>
<evidence type="ECO:0000313" key="1">
    <source>
        <dbReference type="EMBL" id="KIP08409.1"/>
    </source>
</evidence>
<dbReference type="HOGENOM" id="CLU_120624_0_0_1"/>
<reference evidence="1 2" key="1">
    <citation type="journal article" date="2014" name="PLoS Genet.">
        <title>Analysis of the Phlebiopsis gigantea genome, transcriptome and secretome provides insight into its pioneer colonization strategies of wood.</title>
        <authorList>
            <person name="Hori C."/>
            <person name="Ishida T."/>
            <person name="Igarashi K."/>
            <person name="Samejima M."/>
            <person name="Suzuki H."/>
            <person name="Master E."/>
            <person name="Ferreira P."/>
            <person name="Ruiz-Duenas F.J."/>
            <person name="Held B."/>
            <person name="Canessa P."/>
            <person name="Larrondo L.F."/>
            <person name="Schmoll M."/>
            <person name="Druzhinina I.S."/>
            <person name="Kubicek C.P."/>
            <person name="Gaskell J.A."/>
            <person name="Kersten P."/>
            <person name="St John F."/>
            <person name="Glasner J."/>
            <person name="Sabat G."/>
            <person name="Splinter BonDurant S."/>
            <person name="Syed K."/>
            <person name="Yadav J."/>
            <person name="Mgbeahuruike A.C."/>
            <person name="Kovalchuk A."/>
            <person name="Asiegbu F.O."/>
            <person name="Lackner G."/>
            <person name="Hoffmeister D."/>
            <person name="Rencoret J."/>
            <person name="Gutierrez A."/>
            <person name="Sun H."/>
            <person name="Lindquist E."/>
            <person name="Barry K."/>
            <person name="Riley R."/>
            <person name="Grigoriev I.V."/>
            <person name="Henrissat B."/>
            <person name="Kues U."/>
            <person name="Berka R.M."/>
            <person name="Martinez A.T."/>
            <person name="Covert S.F."/>
            <person name="Blanchette R.A."/>
            <person name="Cullen D."/>
        </authorList>
    </citation>
    <scope>NUCLEOTIDE SEQUENCE [LARGE SCALE GENOMIC DNA]</scope>
    <source>
        <strain evidence="1 2">11061_1 CR5-6</strain>
    </source>
</reference>
<dbReference type="OrthoDB" id="368507at2759"/>
<dbReference type="GO" id="GO:0043248">
    <property type="term" value="P:proteasome assembly"/>
    <property type="evidence" value="ECO:0007669"/>
    <property type="project" value="InterPro"/>
</dbReference>
<gene>
    <name evidence="1" type="ORF">PHLGIDRAFT_104353</name>
</gene>
<evidence type="ECO:0008006" key="3">
    <source>
        <dbReference type="Google" id="ProtNLM"/>
    </source>
</evidence>
<proteinExistence type="predicted"/>
<dbReference type="AlphaFoldDB" id="A0A0C3NT50"/>
<evidence type="ECO:0000313" key="2">
    <source>
        <dbReference type="Proteomes" id="UP000053257"/>
    </source>
</evidence>
<dbReference type="PANTHER" id="PTHR33559:SF1">
    <property type="entry name" value="PROTEASOME ASSEMBLY CHAPERONE 4"/>
    <property type="match status" value="1"/>
</dbReference>
<dbReference type="PANTHER" id="PTHR33559">
    <property type="entry name" value="PROTEASOME ASSEMBLY CHAPERONE 4"/>
    <property type="match status" value="1"/>
</dbReference>
<dbReference type="InterPro" id="IPR032157">
    <property type="entry name" value="PAC4"/>
</dbReference>
<protein>
    <recommendedName>
        <fullName evidence="3">Proteasome assembly chaperone 3</fullName>
    </recommendedName>
</protein>
<dbReference type="Proteomes" id="UP000053257">
    <property type="component" value="Unassembled WGS sequence"/>
</dbReference>
<accession>A0A0C3NT50</accession>
<organism evidence="1 2">
    <name type="scientific">Phlebiopsis gigantea (strain 11061_1 CR5-6)</name>
    <name type="common">White-rot fungus</name>
    <name type="synonym">Peniophora gigantea</name>
    <dbReference type="NCBI Taxonomy" id="745531"/>
    <lineage>
        <taxon>Eukaryota</taxon>
        <taxon>Fungi</taxon>
        <taxon>Dikarya</taxon>
        <taxon>Basidiomycota</taxon>
        <taxon>Agaricomycotina</taxon>
        <taxon>Agaricomycetes</taxon>
        <taxon>Polyporales</taxon>
        <taxon>Phanerochaetaceae</taxon>
        <taxon>Phlebiopsis</taxon>
    </lineage>
</organism>
<sequence length="146" mass="15352">MSDPATAKPAVHVRTKYVPAAEPALPPLALQVTELVGSCMVWVGVTEEPAEKVEQAPLRGALTRDWVCAMPPTSGTAGAATTLYRNASSDAAFAMAQRLARRFKKQIFLSIDVPPAFVALGDGPRLLLAVERAVVDALKGLDDGGV</sequence>
<name>A0A0C3NT50_PHLG1</name>